<keyword evidence="4" id="KW-0158">Chromosome</keyword>
<dbReference type="InterPro" id="IPR003395">
    <property type="entry name" value="RecF/RecN/SMC_N"/>
</dbReference>
<evidence type="ECO:0000256" key="4">
    <source>
        <dbReference type="ARBA" id="ARBA00022454"/>
    </source>
</evidence>
<feature type="region of interest" description="Disordered" evidence="13">
    <location>
        <begin position="1273"/>
        <end position="1297"/>
    </location>
</feature>
<keyword evidence="8 12" id="KW-0175">Coiled coil</keyword>
<dbReference type="GO" id="GO:0003684">
    <property type="term" value="F:damaged DNA binding"/>
    <property type="evidence" value="ECO:0007669"/>
    <property type="project" value="TreeGrafter"/>
</dbReference>
<evidence type="ECO:0000256" key="13">
    <source>
        <dbReference type="SAM" id="MobiDB-lite"/>
    </source>
</evidence>
<feature type="coiled-coil region" evidence="12">
    <location>
        <begin position="417"/>
        <end position="444"/>
    </location>
</feature>
<dbReference type="InterPro" id="IPR027417">
    <property type="entry name" value="P-loop_NTPase"/>
</dbReference>
<keyword evidence="16" id="KW-1185">Reference proteome</keyword>
<evidence type="ECO:0000256" key="8">
    <source>
        <dbReference type="ARBA" id="ARBA00023054"/>
    </source>
</evidence>
<dbReference type="GO" id="GO:0003697">
    <property type="term" value="F:single-stranded DNA binding"/>
    <property type="evidence" value="ECO:0007669"/>
    <property type="project" value="TreeGrafter"/>
</dbReference>
<evidence type="ECO:0000313" key="16">
    <source>
        <dbReference type="Proteomes" id="UP001163105"/>
    </source>
</evidence>
<dbReference type="GO" id="GO:0030915">
    <property type="term" value="C:Smc5-Smc6 complex"/>
    <property type="evidence" value="ECO:0007669"/>
    <property type="project" value="TreeGrafter"/>
</dbReference>
<feature type="region of interest" description="Disordered" evidence="13">
    <location>
        <begin position="1165"/>
        <end position="1202"/>
    </location>
</feature>
<dbReference type="SUPFAM" id="SSF52540">
    <property type="entry name" value="P-loop containing nucleoside triphosphate hydrolases"/>
    <property type="match status" value="1"/>
</dbReference>
<feature type="coiled-coil region" evidence="12">
    <location>
        <begin position="280"/>
        <end position="388"/>
    </location>
</feature>
<keyword evidence="9" id="KW-0233">DNA recombination</keyword>
<evidence type="ECO:0000256" key="5">
    <source>
        <dbReference type="ARBA" id="ARBA00022741"/>
    </source>
</evidence>
<dbReference type="Gene3D" id="3.40.50.300">
    <property type="entry name" value="P-loop containing nucleotide triphosphate hydrolases"/>
    <property type="match status" value="2"/>
</dbReference>
<evidence type="ECO:0000256" key="10">
    <source>
        <dbReference type="ARBA" id="ARBA00023204"/>
    </source>
</evidence>
<dbReference type="GO" id="GO:0005634">
    <property type="term" value="C:nucleus"/>
    <property type="evidence" value="ECO:0007669"/>
    <property type="project" value="UniProtKB-SubCell"/>
</dbReference>
<dbReference type="EMBL" id="JAQHRD010000005">
    <property type="protein sequence ID" value="KAJ6440878.1"/>
    <property type="molecule type" value="Genomic_DNA"/>
</dbReference>
<comment type="caution">
    <text evidence="15">The sequence shown here is derived from an EMBL/GenBank/DDBJ whole genome shotgun (WGS) entry which is preliminary data.</text>
</comment>
<feature type="coiled-coil region" evidence="12">
    <location>
        <begin position="810"/>
        <end position="837"/>
    </location>
</feature>
<protein>
    <submittedName>
        <fullName evidence="15">DNA repair protein Rad18</fullName>
    </submittedName>
</protein>
<evidence type="ECO:0000256" key="7">
    <source>
        <dbReference type="ARBA" id="ARBA00022840"/>
    </source>
</evidence>
<dbReference type="PANTHER" id="PTHR19306:SF6">
    <property type="entry name" value="STRUCTURAL MAINTENANCE OF CHROMOSOMES PROTEIN 6"/>
    <property type="match status" value="1"/>
</dbReference>
<keyword evidence="10" id="KW-0234">DNA repair</keyword>
<dbReference type="GO" id="GO:0000724">
    <property type="term" value="P:double-strand break repair via homologous recombination"/>
    <property type="evidence" value="ECO:0007669"/>
    <property type="project" value="TreeGrafter"/>
</dbReference>
<dbReference type="Pfam" id="PF02463">
    <property type="entry name" value="SMC_N"/>
    <property type="match status" value="1"/>
</dbReference>
<evidence type="ECO:0000256" key="2">
    <source>
        <dbReference type="ARBA" id="ARBA00004286"/>
    </source>
</evidence>
<feature type="compositionally biased region" description="Acidic residues" evidence="13">
    <location>
        <begin position="22"/>
        <end position="39"/>
    </location>
</feature>
<evidence type="ECO:0000256" key="11">
    <source>
        <dbReference type="ARBA" id="ARBA00023242"/>
    </source>
</evidence>
<feature type="compositionally biased region" description="Low complexity" evidence="13">
    <location>
        <begin position="1173"/>
        <end position="1182"/>
    </location>
</feature>
<keyword evidence="6" id="KW-0227">DNA damage</keyword>
<evidence type="ECO:0000256" key="3">
    <source>
        <dbReference type="ARBA" id="ARBA00006793"/>
    </source>
</evidence>
<sequence>MAPRKRARLSLEPSTRGASSVPEDDNVSSSDDEDDDGSDDGNAPPQTQYEMMRDAGFRHLQNPDKDDWQATQKLKRRPINVGENMVAESGIIESITCCNFMCHVRLHVELGPLINFIVGENGSGKSAVLTALTLCLGGKASDTNRGGSLKSFVKEGEEQGSLTVRIKNAGTDAYQHDVYGDTIIVERHFSRSGSSGFKIKSHNLRTISTKKQEVDEISEWYALQMGNPLTVLSQDNARQFLNSATPAQKYKYFVSGVQLEQLDNDYKMSQDTLDKTLILRDDLDEKIKYVKKEMEDAQRLAETVEKNNTLREKARLYRTQLVWSQVVEQEQELQRRAKDIERRKQRIHEAAADCEEMTGALQEIEGKLDRAKADREALNDEQGSFEERTTTAEGAFHSAKKELTELHREERDAYGRLKTAKTEIEACEAKIREEEQRLDESTGSARVQKETELTRVLAHESDLNDKIQGNTEQLPTFQARLVEAEQTLRKQQQLRESKKRDILSAESGVRELERSTGSVYDGYDREVTNLVKAVDSDRGFETKPVGPLGAHIKLLKPEWSGILERTLGDGLNAFVVRSKQDQTRLSGMIRQMGVRKPPPVYIAYGGHIDTSGQEPDHGFDTILRILEFDDELIRSQLVINNQIEKIILVKERLEAERMMIDQGPPRNVSACICFHDGKGKRGQGLRITNRSGTIGTSPIVPYSQRPRMQTDSARQLALQQENLKQLGLEFVELRNEERAAQQALEKCKSELESHRRQRVAMANNLRGTQADIERVQMELDAFEGVDGRLVVLRSDLEAKRAEEAQLGNQYGNMRLAKRELNAKAEEAKRLLDKEREEGKTFHNKVSKADEKIQSHDSMRRIAVSRKNDAFERLDIEKAELRRAEEKRDEKAEEVQDFIRQAETVAPGRVHIPEGEDYRSIEKKYEKIGEQLAQREARLGATDQQIYDRSRESKARYDDVMKQTSDVDETIASLKRAIEHRLHLWRQFQRQISARIRIQFNYLLSERGFRGKIDLDHRARKVVIHIEPDETKKSSAGRNTKTLSGGEKSFSSICMLLSVWEAIGSPIRCLDEFDVFMDNVNRAISTNMLVDAARRSVSRQYILITPNAIEGRARLDKDVKIIRLLSRKRRVSENDGDLSFVMKSSVVLYIMESDARLLYHEGSTDLSPDRNQISSESRASSLREAARLSHDGEGLNGDSKSSSARLLCQQNKTEGAIGEDARADVEQARITGTEAERLLREAVFGDVAVGGGEDGVFDGAEPALGRRVVVGVERSGSDADGDAWPARGRRGEAAGGSA</sequence>
<evidence type="ECO:0000256" key="6">
    <source>
        <dbReference type="ARBA" id="ARBA00022763"/>
    </source>
</evidence>
<evidence type="ECO:0000259" key="14">
    <source>
        <dbReference type="Pfam" id="PF02463"/>
    </source>
</evidence>
<proteinExistence type="inferred from homology"/>
<keyword evidence="11" id="KW-0539">Nucleus</keyword>
<dbReference type="GO" id="GO:0005524">
    <property type="term" value="F:ATP binding"/>
    <property type="evidence" value="ECO:0007669"/>
    <property type="project" value="UniProtKB-KW"/>
</dbReference>
<keyword evidence="7" id="KW-0067">ATP-binding</keyword>
<dbReference type="Proteomes" id="UP001163105">
    <property type="component" value="Unassembled WGS sequence"/>
</dbReference>
<feature type="region of interest" description="Disordered" evidence="13">
    <location>
        <begin position="1"/>
        <end position="48"/>
    </location>
</feature>
<evidence type="ECO:0000256" key="9">
    <source>
        <dbReference type="ARBA" id="ARBA00023172"/>
    </source>
</evidence>
<organism evidence="15 16">
    <name type="scientific">Purpureocillium lavendulum</name>
    <dbReference type="NCBI Taxonomy" id="1247861"/>
    <lineage>
        <taxon>Eukaryota</taxon>
        <taxon>Fungi</taxon>
        <taxon>Dikarya</taxon>
        <taxon>Ascomycota</taxon>
        <taxon>Pezizomycotina</taxon>
        <taxon>Sordariomycetes</taxon>
        <taxon>Hypocreomycetidae</taxon>
        <taxon>Hypocreales</taxon>
        <taxon>Ophiocordycipitaceae</taxon>
        <taxon>Purpureocillium</taxon>
    </lineage>
</organism>
<feature type="coiled-coil region" evidence="12">
    <location>
        <begin position="866"/>
        <end position="937"/>
    </location>
</feature>
<evidence type="ECO:0000256" key="1">
    <source>
        <dbReference type="ARBA" id="ARBA00004123"/>
    </source>
</evidence>
<accession>A0AB34FN07</accession>
<keyword evidence="5" id="KW-0547">Nucleotide-binding</keyword>
<evidence type="ECO:0000313" key="15">
    <source>
        <dbReference type="EMBL" id="KAJ6440878.1"/>
    </source>
</evidence>
<name>A0AB34FN07_9HYPO</name>
<feature type="compositionally biased region" description="Basic and acidic residues" evidence="13">
    <location>
        <begin position="1183"/>
        <end position="1192"/>
    </location>
</feature>
<gene>
    <name evidence="15" type="primary">SMC6</name>
    <name evidence="15" type="ORF">O9K51_06670</name>
</gene>
<dbReference type="GO" id="GO:0035861">
    <property type="term" value="C:site of double-strand break"/>
    <property type="evidence" value="ECO:0007669"/>
    <property type="project" value="TreeGrafter"/>
</dbReference>
<reference evidence="15" key="1">
    <citation type="submission" date="2023-01" db="EMBL/GenBank/DDBJ databases">
        <title>The growth and conidiation of Purpureocillium lavendulum are regulated by nitrogen source and histone H3K14 acetylation.</title>
        <authorList>
            <person name="Tang P."/>
            <person name="Han J."/>
            <person name="Zhang C."/>
            <person name="Tang P."/>
            <person name="Qi F."/>
            <person name="Zhang K."/>
            <person name="Liang L."/>
        </authorList>
    </citation>
    <scope>NUCLEOTIDE SEQUENCE</scope>
    <source>
        <strain evidence="15">YMF1.00683</strain>
    </source>
</reference>
<feature type="coiled-coil region" evidence="12">
    <location>
        <begin position="716"/>
        <end position="764"/>
    </location>
</feature>
<dbReference type="PANTHER" id="PTHR19306">
    <property type="entry name" value="STRUCTURAL MAINTENANCE OF CHROMOSOMES 5,6 SMC5, SMC6"/>
    <property type="match status" value="1"/>
</dbReference>
<comment type="similarity">
    <text evidence="3">Belongs to the SMC family. SMC6 subfamily.</text>
</comment>
<feature type="domain" description="RecF/RecN/SMC N-terminal" evidence="14">
    <location>
        <begin position="92"/>
        <end position="1104"/>
    </location>
</feature>
<comment type="subcellular location">
    <subcellularLocation>
        <location evidence="2">Chromosome</location>
    </subcellularLocation>
    <subcellularLocation>
        <location evidence="1">Nucleus</location>
    </subcellularLocation>
</comment>
<evidence type="ECO:0000256" key="12">
    <source>
        <dbReference type="SAM" id="Coils"/>
    </source>
</evidence>